<protein>
    <submittedName>
        <fullName evidence="1">Uncharacterized protein</fullName>
    </submittedName>
</protein>
<organism evidence="1 2">
    <name type="scientific">Brevundimonas vesicularis</name>
    <name type="common">Pseudomonas vesicularis</name>
    <dbReference type="NCBI Taxonomy" id="41276"/>
    <lineage>
        <taxon>Bacteria</taxon>
        <taxon>Pseudomonadati</taxon>
        <taxon>Pseudomonadota</taxon>
        <taxon>Alphaproteobacteria</taxon>
        <taxon>Caulobacterales</taxon>
        <taxon>Caulobacteraceae</taxon>
        <taxon>Brevundimonas</taxon>
    </lineage>
</organism>
<dbReference type="RefSeq" id="WP_112862676.1">
    <property type="nucleotide sequence ID" value="NZ_JAUTAQ010000001.1"/>
</dbReference>
<evidence type="ECO:0000313" key="1">
    <source>
        <dbReference type="EMBL" id="SPU54483.1"/>
    </source>
</evidence>
<reference evidence="1 2" key="1">
    <citation type="submission" date="2018-06" db="EMBL/GenBank/DDBJ databases">
        <authorList>
            <consortium name="Pathogen Informatics"/>
            <person name="Doyle S."/>
        </authorList>
    </citation>
    <scope>NUCLEOTIDE SEQUENCE [LARGE SCALE GENOMIC DNA]</scope>
    <source>
        <strain evidence="1 2">NCTC11166</strain>
    </source>
</reference>
<gene>
    <name evidence="1" type="ORF">NCTC11166_01864</name>
</gene>
<name>A0A2X1BB00_BREVE</name>
<evidence type="ECO:0000313" key="2">
    <source>
        <dbReference type="Proteomes" id="UP000251186"/>
    </source>
</evidence>
<dbReference type="AlphaFoldDB" id="A0A2X1BB00"/>
<sequence>MTTDELNDALDALQAAAADDETLRPGLIEVSVDDWIQSLAEMQTTRPKTIVDGIRIRDITVAVSVRADTRLLSRGEAGARGQPYRDLAPRG</sequence>
<proteinExistence type="predicted"/>
<dbReference type="EMBL" id="UAQP01000014">
    <property type="protein sequence ID" value="SPU54483.1"/>
    <property type="molecule type" value="Genomic_DNA"/>
</dbReference>
<dbReference type="Proteomes" id="UP000251186">
    <property type="component" value="Unassembled WGS sequence"/>
</dbReference>
<accession>A0A2X1BB00</accession>